<keyword evidence="2" id="KW-1185">Reference proteome</keyword>
<gene>
    <name evidence="3" type="primary">LOC112048812</name>
</gene>
<sequence length="253" mass="27538">MDAPSNSTAPEPRKVGVSTEGAPIETSCTSSIEESMDEPSDSTAPEPRKVGVSTEGAPIKISRSSLENEETMNEPFNSTAPEPECIDDNQMPVIRNLDDLIRHVEKMTTETCACRSSLQKEETMDEPSNSTTRKLILVSAWPAGAPPIETSCRSPIEEEESMNEPFDSTAPGPECMDDSPLPVIRNLDDLIHHLQKECRPRTPENTLAKVDDATGSEAASEVLPPHEPQEEEEEEESDTADTKACGLSDCDLI</sequence>
<feature type="compositionally biased region" description="Acidic residues" evidence="1">
    <location>
        <begin position="229"/>
        <end position="239"/>
    </location>
</feature>
<proteinExistence type="predicted"/>
<feature type="region of interest" description="Disordered" evidence="1">
    <location>
        <begin position="1"/>
        <end position="88"/>
    </location>
</feature>
<feature type="region of interest" description="Disordered" evidence="1">
    <location>
        <begin position="156"/>
        <end position="180"/>
    </location>
</feature>
<feature type="compositionally biased region" description="Low complexity" evidence="1">
    <location>
        <begin position="24"/>
        <end position="33"/>
    </location>
</feature>
<dbReference type="GeneID" id="112048812"/>
<evidence type="ECO:0000313" key="3">
    <source>
        <dbReference type="RefSeq" id="XP_023942244.2"/>
    </source>
</evidence>
<reference evidence="3" key="1">
    <citation type="submission" date="2025-08" db="UniProtKB">
        <authorList>
            <consortium name="RefSeq"/>
        </authorList>
    </citation>
    <scope>IDENTIFICATION</scope>
</reference>
<protein>
    <submittedName>
        <fullName evidence="3">Uncharacterized protein LOC112048812 isoform X1</fullName>
    </submittedName>
</protein>
<accession>A0A6J1N5W9</accession>
<dbReference type="KEGG" id="bany:112048812"/>
<evidence type="ECO:0000256" key="1">
    <source>
        <dbReference type="SAM" id="MobiDB-lite"/>
    </source>
</evidence>
<dbReference type="AlphaFoldDB" id="A0A6J1N5W9"/>
<dbReference type="Proteomes" id="UP001652582">
    <property type="component" value="Chromosome 9"/>
</dbReference>
<evidence type="ECO:0000313" key="2">
    <source>
        <dbReference type="Proteomes" id="UP001652582"/>
    </source>
</evidence>
<organism evidence="2 3">
    <name type="scientific">Bicyclus anynana</name>
    <name type="common">Squinting bush brown butterfly</name>
    <dbReference type="NCBI Taxonomy" id="110368"/>
    <lineage>
        <taxon>Eukaryota</taxon>
        <taxon>Metazoa</taxon>
        <taxon>Ecdysozoa</taxon>
        <taxon>Arthropoda</taxon>
        <taxon>Hexapoda</taxon>
        <taxon>Insecta</taxon>
        <taxon>Pterygota</taxon>
        <taxon>Neoptera</taxon>
        <taxon>Endopterygota</taxon>
        <taxon>Lepidoptera</taxon>
        <taxon>Glossata</taxon>
        <taxon>Ditrysia</taxon>
        <taxon>Papilionoidea</taxon>
        <taxon>Nymphalidae</taxon>
        <taxon>Satyrinae</taxon>
        <taxon>Satyrini</taxon>
        <taxon>Mycalesina</taxon>
        <taxon>Bicyclus</taxon>
    </lineage>
</organism>
<dbReference type="RefSeq" id="XP_023942244.2">
    <property type="nucleotide sequence ID" value="XM_024086476.2"/>
</dbReference>
<feature type="region of interest" description="Disordered" evidence="1">
    <location>
        <begin position="197"/>
        <end position="253"/>
    </location>
</feature>
<name>A0A6J1N5W9_BICAN</name>